<dbReference type="InterPro" id="IPR000792">
    <property type="entry name" value="Tscrpt_reg_LuxR_C"/>
</dbReference>
<dbReference type="EMBL" id="BAAAZW010000005">
    <property type="protein sequence ID" value="GAA3958724.1"/>
    <property type="molecule type" value="Genomic_DNA"/>
</dbReference>
<sequence length="856" mass="90760">MPTIETGYQAEQALLRARLDGDAQERGCVVVGPAGSGKTTILEALRNRYAGPVLTVSGVRRTPDLVFGHLPACRETTAPEGDRPAAWLRWAVADACRERSGTALFVDDAHLLDDDAAAIVHSLVVHDNVPAFLACVLDADRSPAPAVRSLWKDRHLPRVDLPAIGAREVRDYLTRVIGHPVTTRDVAAFTRWSRGAPATLVDLTASSLEADQWEVVGGVAVLMQRPSPSVEERERLAEAVEGLSEGALAVVECFGAATPVIGTRMLDWLPLGPMIDLAGWDALLEAERCGVIEADTTRVRLTVPFLADAAARRTPALRRAELAGRLATAIKVGSGTRTGASLEDEALALTGLLALTTPQGASAGVRLAAARSAHRLGDPEAVRALAAPRADIHSADDPELAVLYAWALIHLNHLESLRVLTVRWADEPLPAWRGLVDFLTEFGRRRKLGGRAFLDLHDSDEGGLIGGVAERMSRDRMSGAWFCFLLAETAMLVGRYTEARGLLDAVGSAADDDGLLMFHLAYVDVRLQTAVSGADRACADTERIRQASGWRSDQVCAAADFVCGVAHANAGRFDDALAELRDSAPFLVATRLEDSSARLMGRITLMSTGTGWRAGAAPIEVPVDPYALLTVSELTLDRAWSLAADGDAAGSVDCLLDFAEAITGAAPTLAVDHFELAARFLVPGETEVTRRLTAGVGTVAETVEPARRIDALSGYAGAVRTADGAGLEAVAERYRSLGLVPVAADAFAQAADARRAAGATPAAVTDHLAAKRLAEAVGGLASPAQRLVAAPLLTRREAEIVALVAQTRSNAQIAEQLQLSVRTIEGHLLRASGKLGVRDRKALAEIWREQLSASCA</sequence>
<dbReference type="Gene3D" id="1.10.10.10">
    <property type="entry name" value="Winged helix-like DNA-binding domain superfamily/Winged helix DNA-binding domain"/>
    <property type="match status" value="1"/>
</dbReference>
<gene>
    <name evidence="5" type="ORF">GCM10022231_17840</name>
</gene>
<dbReference type="InterPro" id="IPR049945">
    <property type="entry name" value="AAA_22"/>
</dbReference>
<evidence type="ECO:0000256" key="1">
    <source>
        <dbReference type="ARBA" id="ARBA00023015"/>
    </source>
</evidence>
<dbReference type="Pfam" id="PF13401">
    <property type="entry name" value="AAA_22"/>
    <property type="match status" value="1"/>
</dbReference>
<organism evidence="5 6">
    <name type="scientific">Gordonia caeni</name>
    <dbReference type="NCBI Taxonomy" id="1007097"/>
    <lineage>
        <taxon>Bacteria</taxon>
        <taxon>Bacillati</taxon>
        <taxon>Actinomycetota</taxon>
        <taxon>Actinomycetes</taxon>
        <taxon>Mycobacteriales</taxon>
        <taxon>Gordoniaceae</taxon>
        <taxon>Gordonia</taxon>
    </lineage>
</organism>
<dbReference type="CDD" id="cd06170">
    <property type="entry name" value="LuxR_C_like"/>
    <property type="match status" value="1"/>
</dbReference>
<dbReference type="SMART" id="SM00382">
    <property type="entry name" value="AAA"/>
    <property type="match status" value="1"/>
</dbReference>
<evidence type="ECO:0000259" key="4">
    <source>
        <dbReference type="PROSITE" id="PS50043"/>
    </source>
</evidence>
<dbReference type="RefSeq" id="WP_344782811.1">
    <property type="nucleotide sequence ID" value="NZ_BAAAZW010000005.1"/>
</dbReference>
<dbReference type="Pfam" id="PF00196">
    <property type="entry name" value="GerE"/>
    <property type="match status" value="1"/>
</dbReference>
<dbReference type="SUPFAM" id="SSF46894">
    <property type="entry name" value="C-terminal effector domain of the bipartite response regulators"/>
    <property type="match status" value="1"/>
</dbReference>
<dbReference type="Gene3D" id="3.40.50.300">
    <property type="entry name" value="P-loop containing nucleotide triphosphate hydrolases"/>
    <property type="match status" value="1"/>
</dbReference>
<keyword evidence="1" id="KW-0805">Transcription regulation</keyword>
<keyword evidence="2" id="KW-0238">DNA-binding</keyword>
<evidence type="ECO:0000313" key="6">
    <source>
        <dbReference type="Proteomes" id="UP001418444"/>
    </source>
</evidence>
<dbReference type="PANTHER" id="PTHR44688:SF16">
    <property type="entry name" value="DNA-BINDING TRANSCRIPTIONAL ACTIVATOR DEVR_DOSR"/>
    <property type="match status" value="1"/>
</dbReference>
<keyword evidence="3" id="KW-0804">Transcription</keyword>
<comment type="caution">
    <text evidence="5">The sequence shown here is derived from an EMBL/GenBank/DDBJ whole genome shotgun (WGS) entry which is preliminary data.</text>
</comment>
<reference evidence="6" key="1">
    <citation type="journal article" date="2019" name="Int. J. Syst. Evol. Microbiol.">
        <title>The Global Catalogue of Microorganisms (GCM) 10K type strain sequencing project: providing services to taxonomists for standard genome sequencing and annotation.</title>
        <authorList>
            <consortium name="The Broad Institute Genomics Platform"/>
            <consortium name="The Broad Institute Genome Sequencing Center for Infectious Disease"/>
            <person name="Wu L."/>
            <person name="Ma J."/>
        </authorList>
    </citation>
    <scope>NUCLEOTIDE SEQUENCE [LARGE SCALE GENOMIC DNA]</scope>
    <source>
        <strain evidence="6">JCM 16923</strain>
    </source>
</reference>
<dbReference type="InterPro" id="IPR003593">
    <property type="entry name" value="AAA+_ATPase"/>
</dbReference>
<evidence type="ECO:0000256" key="2">
    <source>
        <dbReference type="ARBA" id="ARBA00023125"/>
    </source>
</evidence>
<dbReference type="PRINTS" id="PR00038">
    <property type="entry name" value="HTHLUXR"/>
</dbReference>
<name>A0ABP7P3N5_9ACTN</name>
<feature type="domain" description="HTH luxR-type" evidence="4">
    <location>
        <begin position="786"/>
        <end position="851"/>
    </location>
</feature>
<dbReference type="InterPro" id="IPR016032">
    <property type="entry name" value="Sig_transdc_resp-reg_C-effctor"/>
</dbReference>
<dbReference type="CDD" id="cd00882">
    <property type="entry name" value="Ras_like_GTPase"/>
    <property type="match status" value="1"/>
</dbReference>
<dbReference type="InterPro" id="IPR027417">
    <property type="entry name" value="P-loop_NTPase"/>
</dbReference>
<accession>A0ABP7P3N5</accession>
<evidence type="ECO:0000256" key="3">
    <source>
        <dbReference type="ARBA" id="ARBA00023163"/>
    </source>
</evidence>
<dbReference type="InterPro" id="IPR036388">
    <property type="entry name" value="WH-like_DNA-bd_sf"/>
</dbReference>
<dbReference type="PANTHER" id="PTHR44688">
    <property type="entry name" value="DNA-BINDING TRANSCRIPTIONAL ACTIVATOR DEVR_DOSR"/>
    <property type="match status" value="1"/>
</dbReference>
<evidence type="ECO:0000313" key="5">
    <source>
        <dbReference type="EMBL" id="GAA3958724.1"/>
    </source>
</evidence>
<dbReference type="SUPFAM" id="SSF52540">
    <property type="entry name" value="P-loop containing nucleoside triphosphate hydrolases"/>
    <property type="match status" value="1"/>
</dbReference>
<proteinExistence type="predicted"/>
<dbReference type="Proteomes" id="UP001418444">
    <property type="component" value="Unassembled WGS sequence"/>
</dbReference>
<protein>
    <recommendedName>
        <fullName evidence="4">HTH luxR-type domain-containing protein</fullName>
    </recommendedName>
</protein>
<keyword evidence="6" id="KW-1185">Reference proteome</keyword>
<dbReference type="PROSITE" id="PS50043">
    <property type="entry name" value="HTH_LUXR_2"/>
    <property type="match status" value="1"/>
</dbReference>
<dbReference type="SMART" id="SM00421">
    <property type="entry name" value="HTH_LUXR"/>
    <property type="match status" value="1"/>
</dbReference>